<reference evidence="1" key="1">
    <citation type="submission" date="2014-09" db="EMBL/GenBank/DDBJ databases">
        <authorList>
            <person name="Magalhaes I.L.F."/>
            <person name="Oliveira U."/>
            <person name="Santos F.R."/>
            <person name="Vidigal T.H.D.A."/>
            <person name="Brescovit A.D."/>
            <person name="Santos A.J."/>
        </authorList>
    </citation>
    <scope>NUCLEOTIDE SEQUENCE</scope>
    <source>
        <tissue evidence="1">Shoot tissue taken approximately 20 cm above the soil surface</tissue>
    </source>
</reference>
<protein>
    <submittedName>
        <fullName evidence="1">Uncharacterized protein</fullName>
    </submittedName>
</protein>
<dbReference type="AlphaFoldDB" id="A0A0A9AAR8"/>
<accession>A0A0A9AAR8</accession>
<organism evidence="1">
    <name type="scientific">Arundo donax</name>
    <name type="common">Giant reed</name>
    <name type="synonym">Donax arundinaceus</name>
    <dbReference type="NCBI Taxonomy" id="35708"/>
    <lineage>
        <taxon>Eukaryota</taxon>
        <taxon>Viridiplantae</taxon>
        <taxon>Streptophyta</taxon>
        <taxon>Embryophyta</taxon>
        <taxon>Tracheophyta</taxon>
        <taxon>Spermatophyta</taxon>
        <taxon>Magnoliopsida</taxon>
        <taxon>Liliopsida</taxon>
        <taxon>Poales</taxon>
        <taxon>Poaceae</taxon>
        <taxon>PACMAD clade</taxon>
        <taxon>Arundinoideae</taxon>
        <taxon>Arundineae</taxon>
        <taxon>Arundo</taxon>
    </lineage>
</organism>
<evidence type="ECO:0000313" key="1">
    <source>
        <dbReference type="EMBL" id="JAD47038.1"/>
    </source>
</evidence>
<reference evidence="1" key="2">
    <citation type="journal article" date="2015" name="Data Brief">
        <title>Shoot transcriptome of the giant reed, Arundo donax.</title>
        <authorList>
            <person name="Barrero R.A."/>
            <person name="Guerrero F.D."/>
            <person name="Moolhuijzen P."/>
            <person name="Goolsby J.A."/>
            <person name="Tidwell J."/>
            <person name="Bellgard S.E."/>
            <person name="Bellgard M.I."/>
        </authorList>
    </citation>
    <scope>NUCLEOTIDE SEQUENCE</scope>
    <source>
        <tissue evidence="1">Shoot tissue taken approximately 20 cm above the soil surface</tissue>
    </source>
</reference>
<sequence>MLKLWVQEIKDYTKDIFSIMDFTELKILTY</sequence>
<name>A0A0A9AAR8_ARUDO</name>
<dbReference type="EMBL" id="GBRH01250857">
    <property type="protein sequence ID" value="JAD47038.1"/>
    <property type="molecule type" value="Transcribed_RNA"/>
</dbReference>
<proteinExistence type="predicted"/>